<evidence type="ECO:0000256" key="1">
    <source>
        <dbReference type="ARBA" id="ARBA00022679"/>
    </source>
</evidence>
<accession>A0A3D9F5M5</accession>
<sequence>MTVVYRQAGLADLEVLTGFNAGLQRDQGSPQPLAEAALRQRLADWLSKGDYQAILAERDGRPVGYALYRLEDERIFLRHLYVVPGARRQGLGRAFYRHLQDEVWPAGWPVQLNVLAANSRGQAFWAAMGFETYCLTLRQAR</sequence>
<evidence type="ECO:0000259" key="3">
    <source>
        <dbReference type="PROSITE" id="PS51186"/>
    </source>
</evidence>
<dbReference type="Proteomes" id="UP000256988">
    <property type="component" value="Unassembled WGS sequence"/>
</dbReference>
<organism evidence="4 5">
    <name type="scientific">Ectopseudomonas oleovorans</name>
    <name type="common">Pseudomonas oleovorans</name>
    <dbReference type="NCBI Taxonomy" id="301"/>
    <lineage>
        <taxon>Bacteria</taxon>
        <taxon>Pseudomonadati</taxon>
        <taxon>Pseudomonadota</taxon>
        <taxon>Gammaproteobacteria</taxon>
        <taxon>Pseudomonadales</taxon>
        <taxon>Pseudomonadaceae</taxon>
        <taxon>Ectopseudomonas</taxon>
    </lineage>
</organism>
<comment type="caution">
    <text evidence="4">The sequence shown here is derived from an EMBL/GenBank/DDBJ whole genome shotgun (WGS) entry which is preliminary data.</text>
</comment>
<dbReference type="RefSeq" id="WP_115945204.1">
    <property type="nucleotide sequence ID" value="NZ_QRDL01000001.1"/>
</dbReference>
<keyword evidence="2" id="KW-0012">Acyltransferase</keyword>
<proteinExistence type="predicted"/>
<evidence type="ECO:0000313" key="5">
    <source>
        <dbReference type="Proteomes" id="UP000256988"/>
    </source>
</evidence>
<evidence type="ECO:0000256" key="2">
    <source>
        <dbReference type="ARBA" id="ARBA00023315"/>
    </source>
</evidence>
<dbReference type="InterPro" id="IPR050832">
    <property type="entry name" value="Bact_Acetyltransf"/>
</dbReference>
<dbReference type="Gene3D" id="3.40.630.30">
    <property type="match status" value="1"/>
</dbReference>
<feature type="domain" description="N-acetyltransferase" evidence="3">
    <location>
        <begin position="3"/>
        <end position="141"/>
    </location>
</feature>
<dbReference type="SUPFAM" id="SSF55729">
    <property type="entry name" value="Acyl-CoA N-acyltransferases (Nat)"/>
    <property type="match status" value="1"/>
</dbReference>
<dbReference type="EMBL" id="QRDL01000001">
    <property type="protein sequence ID" value="RED09785.1"/>
    <property type="molecule type" value="Genomic_DNA"/>
</dbReference>
<keyword evidence="1 4" id="KW-0808">Transferase</keyword>
<dbReference type="InterPro" id="IPR000182">
    <property type="entry name" value="GNAT_dom"/>
</dbReference>
<dbReference type="PROSITE" id="PS51186">
    <property type="entry name" value="GNAT"/>
    <property type="match status" value="1"/>
</dbReference>
<dbReference type="PANTHER" id="PTHR43877">
    <property type="entry name" value="AMINOALKYLPHOSPHONATE N-ACETYLTRANSFERASE-RELATED-RELATED"/>
    <property type="match status" value="1"/>
</dbReference>
<name>A0A3D9F5M5_ECTOL</name>
<evidence type="ECO:0000313" key="4">
    <source>
        <dbReference type="EMBL" id="RED09785.1"/>
    </source>
</evidence>
<dbReference type="PANTHER" id="PTHR43877:SF1">
    <property type="entry name" value="ACETYLTRANSFERASE"/>
    <property type="match status" value="1"/>
</dbReference>
<dbReference type="CDD" id="cd04301">
    <property type="entry name" value="NAT_SF"/>
    <property type="match status" value="1"/>
</dbReference>
<dbReference type="GO" id="GO:0016747">
    <property type="term" value="F:acyltransferase activity, transferring groups other than amino-acyl groups"/>
    <property type="evidence" value="ECO:0007669"/>
    <property type="project" value="InterPro"/>
</dbReference>
<dbReference type="Pfam" id="PF00583">
    <property type="entry name" value="Acetyltransf_1"/>
    <property type="match status" value="1"/>
</dbReference>
<dbReference type="InterPro" id="IPR016181">
    <property type="entry name" value="Acyl_CoA_acyltransferase"/>
</dbReference>
<protein>
    <submittedName>
        <fullName evidence="4">Acetyltransferase (GNAT) family protein</fullName>
    </submittedName>
</protein>
<reference evidence="4 5" key="1">
    <citation type="submission" date="2018-07" db="EMBL/GenBank/DDBJ databases">
        <title>Genome sequencing of rice bacterial endophytes.</title>
        <authorList>
            <person name="Venturi V."/>
        </authorList>
    </citation>
    <scope>NUCLEOTIDE SEQUENCE [LARGE SCALE GENOMIC DNA]</scope>
    <source>
        <strain evidence="4 5">AG1002</strain>
    </source>
</reference>
<dbReference type="AlphaFoldDB" id="A0A3D9F5M5"/>
<gene>
    <name evidence="4" type="ORF">DFO60_0448</name>
</gene>